<dbReference type="EMBL" id="GAIX01002827">
    <property type="protein sequence ID" value="JAA89733.1"/>
    <property type="molecule type" value="Transcribed_RNA"/>
</dbReference>
<feature type="non-terminal residue" evidence="2">
    <location>
        <position position="1"/>
    </location>
</feature>
<feature type="non-terminal residue" evidence="2">
    <location>
        <position position="87"/>
    </location>
</feature>
<sequence length="87" mass="10248">SVKVRKVMDRNTDTKREGDCSMDEKKDNVGRKGMSVNFANQTFQEDSSDRIVSIDENRTSSDYDPVKYHWFYHVEFEDKSIWRGFSA</sequence>
<reference evidence="2" key="2">
    <citation type="submission" date="2013-05" db="EMBL/GenBank/DDBJ databases">
        <authorList>
            <person name="Carter J.-M."/>
            <person name="Baker S.C."/>
            <person name="Pink R."/>
            <person name="Carter D.R.F."/>
            <person name="Collins A."/>
            <person name="Tomlin J."/>
            <person name="Gibbs M."/>
            <person name="Breuker C.J."/>
        </authorList>
    </citation>
    <scope>NUCLEOTIDE SEQUENCE</scope>
    <source>
        <tissue evidence="2">Ovary</tissue>
    </source>
</reference>
<accession>S4PIX3</accession>
<proteinExistence type="predicted"/>
<evidence type="ECO:0000313" key="2">
    <source>
        <dbReference type="EMBL" id="JAA89733.1"/>
    </source>
</evidence>
<protein>
    <submittedName>
        <fullName evidence="2">Triglyceride lipase</fullName>
    </submittedName>
</protein>
<evidence type="ECO:0000256" key="1">
    <source>
        <dbReference type="SAM" id="MobiDB-lite"/>
    </source>
</evidence>
<reference evidence="2" key="1">
    <citation type="journal article" date="2013" name="BMC Genomics">
        <title>Unscrambling butterfly oogenesis.</title>
        <authorList>
            <person name="Carter J.M."/>
            <person name="Baker S.C."/>
            <person name="Pink R."/>
            <person name="Carter D.R."/>
            <person name="Collins A."/>
            <person name="Tomlin J."/>
            <person name="Gibbs M."/>
            <person name="Breuker C.J."/>
        </authorList>
    </citation>
    <scope>NUCLEOTIDE SEQUENCE</scope>
    <source>
        <tissue evidence="2">Ovary</tissue>
    </source>
</reference>
<name>S4PIX3_9NEOP</name>
<dbReference type="AlphaFoldDB" id="S4PIX3"/>
<organism evidence="2">
    <name type="scientific">Pararge aegeria</name>
    <name type="common">speckled wood butterfly</name>
    <dbReference type="NCBI Taxonomy" id="116150"/>
    <lineage>
        <taxon>Eukaryota</taxon>
        <taxon>Metazoa</taxon>
        <taxon>Ecdysozoa</taxon>
        <taxon>Arthropoda</taxon>
        <taxon>Hexapoda</taxon>
        <taxon>Insecta</taxon>
        <taxon>Pterygota</taxon>
        <taxon>Neoptera</taxon>
        <taxon>Endopterygota</taxon>
        <taxon>Lepidoptera</taxon>
        <taxon>Glossata</taxon>
        <taxon>Ditrysia</taxon>
        <taxon>Papilionoidea</taxon>
        <taxon>Nymphalidae</taxon>
        <taxon>Satyrinae</taxon>
        <taxon>Satyrini</taxon>
        <taxon>Parargina</taxon>
        <taxon>Pararge</taxon>
    </lineage>
</organism>
<feature type="region of interest" description="Disordered" evidence="1">
    <location>
        <begin position="1"/>
        <end position="28"/>
    </location>
</feature>